<dbReference type="EMBL" id="RKQN01000002">
    <property type="protein sequence ID" value="RPE79653.1"/>
    <property type="molecule type" value="Genomic_DNA"/>
</dbReference>
<protein>
    <recommendedName>
        <fullName evidence="2">diguanylate cyclase</fullName>
        <ecNumber evidence="2">2.7.7.65</ecNumber>
    </recommendedName>
</protein>
<dbReference type="Pfam" id="PF00990">
    <property type="entry name" value="GGDEF"/>
    <property type="match status" value="1"/>
</dbReference>
<dbReference type="SMART" id="SM00267">
    <property type="entry name" value="GGDEF"/>
    <property type="match status" value="1"/>
</dbReference>
<feature type="coiled-coil region" evidence="4">
    <location>
        <begin position="177"/>
        <end position="204"/>
    </location>
</feature>
<dbReference type="GO" id="GO:0052621">
    <property type="term" value="F:diguanylate cyclase activity"/>
    <property type="evidence" value="ECO:0007669"/>
    <property type="project" value="UniProtKB-EC"/>
</dbReference>
<dbReference type="SUPFAM" id="SSF55073">
    <property type="entry name" value="Nucleotide cyclase"/>
    <property type="match status" value="1"/>
</dbReference>
<dbReference type="NCBIfam" id="TIGR00254">
    <property type="entry name" value="GGDEF"/>
    <property type="match status" value="1"/>
</dbReference>
<proteinExistence type="predicted"/>
<comment type="cofactor">
    <cofactor evidence="1">
        <name>Mg(2+)</name>
        <dbReference type="ChEBI" id="CHEBI:18420"/>
    </cofactor>
</comment>
<dbReference type="InterPro" id="IPR029016">
    <property type="entry name" value="GAF-like_dom_sf"/>
</dbReference>
<evidence type="ECO:0000256" key="1">
    <source>
        <dbReference type="ARBA" id="ARBA00001946"/>
    </source>
</evidence>
<gene>
    <name evidence="6" type="ORF">EDC50_1476</name>
</gene>
<dbReference type="AlphaFoldDB" id="A0A3N4VCW5"/>
<dbReference type="InterPro" id="IPR043128">
    <property type="entry name" value="Rev_trsase/Diguanyl_cyclase"/>
</dbReference>
<dbReference type="PROSITE" id="PS50887">
    <property type="entry name" value="GGDEF"/>
    <property type="match status" value="1"/>
</dbReference>
<keyword evidence="4" id="KW-0175">Coiled coil</keyword>
<dbReference type="SUPFAM" id="SSF55781">
    <property type="entry name" value="GAF domain-like"/>
    <property type="match status" value="1"/>
</dbReference>
<dbReference type="CDD" id="cd01949">
    <property type="entry name" value="GGDEF"/>
    <property type="match status" value="1"/>
</dbReference>
<evidence type="ECO:0000259" key="5">
    <source>
        <dbReference type="PROSITE" id="PS50887"/>
    </source>
</evidence>
<dbReference type="InterPro" id="IPR050469">
    <property type="entry name" value="Diguanylate_Cyclase"/>
</dbReference>
<organism evidence="6 7">
    <name type="scientific">Vulcaniibacterium tengchongense</name>
    <dbReference type="NCBI Taxonomy" id="1273429"/>
    <lineage>
        <taxon>Bacteria</taxon>
        <taxon>Pseudomonadati</taxon>
        <taxon>Pseudomonadota</taxon>
        <taxon>Gammaproteobacteria</taxon>
        <taxon>Lysobacterales</taxon>
        <taxon>Lysobacteraceae</taxon>
        <taxon>Vulcaniibacterium</taxon>
    </lineage>
</organism>
<name>A0A3N4VCW5_9GAMM</name>
<comment type="catalytic activity">
    <reaction evidence="3">
        <text>2 GTP = 3',3'-c-di-GMP + 2 diphosphate</text>
        <dbReference type="Rhea" id="RHEA:24898"/>
        <dbReference type="ChEBI" id="CHEBI:33019"/>
        <dbReference type="ChEBI" id="CHEBI:37565"/>
        <dbReference type="ChEBI" id="CHEBI:58805"/>
        <dbReference type="EC" id="2.7.7.65"/>
    </reaction>
</comment>
<dbReference type="GO" id="GO:1902201">
    <property type="term" value="P:negative regulation of bacterial-type flagellum-dependent cell motility"/>
    <property type="evidence" value="ECO:0007669"/>
    <property type="project" value="TreeGrafter"/>
</dbReference>
<evidence type="ECO:0000256" key="3">
    <source>
        <dbReference type="ARBA" id="ARBA00034247"/>
    </source>
</evidence>
<sequence>MSAVPPLPLATPLEEAPRQLALDAYAILDTAPEQAYDDIVRLAATLCETPAAAISLIDRERQWFKARIGIEDAQTPRSEAVCDRAIRNPHELLVVEDFRAQAGIPAPPLRIGGRPVRFYAGMPLLSPEGHALGTVCVMDVRSRRLSAGQREGLGVLARQTGHLLELRRYALEQRRLLAEREAFARRLEASREDLQRRHDQLQHSATHDALTGLLNRTALSQLHEDPGVAERLARRPYTLMLLDIDHFKQVNDRYGHLLGDRALRAVADAVAASVRHGDFAARYGGEEFLILLPDTRLDDAAQVAERIRGHIAQAALPFPLTVSIGLAMGEPGRDWSEQVFVRADQALYRAKAAGRNRVVADDTPWHHG</sequence>
<dbReference type="FunFam" id="3.30.70.270:FF:000001">
    <property type="entry name" value="Diguanylate cyclase domain protein"/>
    <property type="match status" value="1"/>
</dbReference>
<dbReference type="Gene3D" id="3.30.450.40">
    <property type="match status" value="1"/>
</dbReference>
<evidence type="ECO:0000313" key="6">
    <source>
        <dbReference type="EMBL" id="RPE79653.1"/>
    </source>
</evidence>
<dbReference type="PANTHER" id="PTHR45138">
    <property type="entry name" value="REGULATORY COMPONENTS OF SENSORY TRANSDUCTION SYSTEM"/>
    <property type="match status" value="1"/>
</dbReference>
<dbReference type="SMART" id="SM00065">
    <property type="entry name" value="GAF"/>
    <property type="match status" value="1"/>
</dbReference>
<dbReference type="GO" id="GO:0043709">
    <property type="term" value="P:cell adhesion involved in single-species biofilm formation"/>
    <property type="evidence" value="ECO:0007669"/>
    <property type="project" value="TreeGrafter"/>
</dbReference>
<accession>A0A3N4VCW5</accession>
<dbReference type="RefSeq" id="WP_123769844.1">
    <property type="nucleotide sequence ID" value="NZ_RKQN01000002.1"/>
</dbReference>
<evidence type="ECO:0000313" key="7">
    <source>
        <dbReference type="Proteomes" id="UP000269708"/>
    </source>
</evidence>
<evidence type="ECO:0000256" key="2">
    <source>
        <dbReference type="ARBA" id="ARBA00012528"/>
    </source>
</evidence>
<feature type="domain" description="GGDEF" evidence="5">
    <location>
        <begin position="235"/>
        <end position="363"/>
    </location>
</feature>
<dbReference type="OrthoDB" id="9803824at2"/>
<dbReference type="Gene3D" id="3.30.70.270">
    <property type="match status" value="1"/>
</dbReference>
<dbReference type="InterPro" id="IPR000160">
    <property type="entry name" value="GGDEF_dom"/>
</dbReference>
<dbReference type="EC" id="2.7.7.65" evidence="2"/>
<comment type="caution">
    <text evidence="6">The sequence shown here is derived from an EMBL/GenBank/DDBJ whole genome shotgun (WGS) entry which is preliminary data.</text>
</comment>
<dbReference type="Pfam" id="PF01590">
    <property type="entry name" value="GAF"/>
    <property type="match status" value="1"/>
</dbReference>
<dbReference type="PANTHER" id="PTHR45138:SF9">
    <property type="entry name" value="DIGUANYLATE CYCLASE DGCM-RELATED"/>
    <property type="match status" value="1"/>
</dbReference>
<dbReference type="InterPro" id="IPR029787">
    <property type="entry name" value="Nucleotide_cyclase"/>
</dbReference>
<evidence type="ECO:0000256" key="4">
    <source>
        <dbReference type="SAM" id="Coils"/>
    </source>
</evidence>
<keyword evidence="7" id="KW-1185">Reference proteome</keyword>
<dbReference type="Proteomes" id="UP000269708">
    <property type="component" value="Unassembled WGS sequence"/>
</dbReference>
<dbReference type="InterPro" id="IPR003018">
    <property type="entry name" value="GAF"/>
</dbReference>
<reference evidence="6 7" key="1">
    <citation type="submission" date="2018-11" db="EMBL/GenBank/DDBJ databases">
        <title>Genomic Encyclopedia of Type Strains, Phase IV (KMG-IV): sequencing the most valuable type-strain genomes for metagenomic binning, comparative biology and taxonomic classification.</title>
        <authorList>
            <person name="Goeker M."/>
        </authorList>
    </citation>
    <scope>NUCLEOTIDE SEQUENCE [LARGE SCALE GENOMIC DNA]</scope>
    <source>
        <strain evidence="6 7">DSM 25623</strain>
    </source>
</reference>
<dbReference type="GO" id="GO:0005886">
    <property type="term" value="C:plasma membrane"/>
    <property type="evidence" value="ECO:0007669"/>
    <property type="project" value="TreeGrafter"/>
</dbReference>